<name>A0ABP8MZQ8_9BACT</name>
<dbReference type="PANTHER" id="PTHR46388:SF2">
    <property type="entry name" value="NHL REPEAT-CONTAINING PROTEIN 2"/>
    <property type="match status" value="1"/>
</dbReference>
<dbReference type="Proteomes" id="UP001501410">
    <property type="component" value="Unassembled WGS sequence"/>
</dbReference>
<dbReference type="PROSITE" id="PS50835">
    <property type="entry name" value="IG_LIKE"/>
    <property type="match status" value="1"/>
</dbReference>
<dbReference type="Pfam" id="PF18962">
    <property type="entry name" value="Por_Secre_tail"/>
    <property type="match status" value="1"/>
</dbReference>
<dbReference type="Gene3D" id="2.120.10.30">
    <property type="entry name" value="TolB, C-terminal domain"/>
    <property type="match status" value="2"/>
</dbReference>
<dbReference type="InterPro" id="IPR026444">
    <property type="entry name" value="Secre_tail"/>
</dbReference>
<evidence type="ECO:0000256" key="1">
    <source>
        <dbReference type="SAM" id="MobiDB-lite"/>
    </source>
</evidence>
<sequence length="1088" mass="110753">MRKLLLTGVLCAAGICGTHKVTAQTIYTIAGTGASGYSGDGGAATSAKLNSPYSITLDAAGNLYFTDNLENVVRKVDVSTRVISTVVGTGTAGSTGDGSAASAASLNGPAGIAFDGSGNMYVVETAGNRVRKINTSGVISTIAGDGTASSTGDGSAATSATLNGPTGIIVDASGNIYIAEGTGNRVRKINTSGTISTVIGDGTASSAGDSNLAVNAKIRRPAEMAFDASGNLYIAEQNGNRVRKIEMSSGNVYTYAGTGAAASDGDGGLATAAKIRQPTGLAFDASGNLYIVEAVGRFVRKVDASGYISTVAGTGTAGYSGDGGDPELATFRRPYDIAFMNGNLFLSDFNANVLRMICDPSAPLVRDTTYLCKAATASALTANGTNLKWYTDASGGTVLTAAPTPSTATAGFTTYYVSQTSFEPTCESPRAAMTINVIEPTIPAPVATTSLSYCKGATATALAATGSSLKWYTVATGGTASTTAPTPSTASAGTTSYFVAQTEDGPGFCEGPRTQIDVVINPLPTAPTVTSSIVYCVGATATTLSATGTSLQWYTAATGGTASTTAPTPSTSGSGTTTYYVSQTSDPSVGSCEGPRASIAVTVNSFPSAPTVPASSINLCVDGPSSVLTASGSNLKWYDDATAGTLLSAAPTPATAAVGTTTYYVSQSLAASAGGCESGRTAIAVTVNARPDKPVVTSPIDLCVGVPAPSLSATGTSLLWYSAATGGTGATISPSPATASTGTYYYYVSQTSSAATGSCEGSRASIQVNVQPSPVVSVASLATSGLIFCPGKTITFEATAPTAVSYQWQTEGTDVPGAISATYAVGTTGFTGVEVTDIYGCKNYAELYAQEDPSPRPVLTPSVISVCEGNTVLLNVSPRFAGYTFDWYKDGVPVFPSTPSDDSKGVTSSGTYGVVVTNTYGCIYNTGDAVVSFYAKPAKPTITNASPTLSVPSGYSYYQWFKDGSMIIGANSRTYVATGYGNFHVEVDNIYGCSELSDTVTIEKPSSVSNFSTDNQIRVYPNPTTGLVRVDAAASVSLRISDLTGKIIREVNANRCDITDLSDGIYFLSILDENKNIVQITRIAKSNQ</sequence>
<evidence type="ECO:0000259" key="2">
    <source>
        <dbReference type="PROSITE" id="PS50835"/>
    </source>
</evidence>
<dbReference type="InterPro" id="IPR056822">
    <property type="entry name" value="TEN_NHL"/>
</dbReference>
<dbReference type="RefSeq" id="WP_344827461.1">
    <property type="nucleotide sequence ID" value="NZ_BAABEZ010000022.1"/>
</dbReference>
<evidence type="ECO:0000313" key="4">
    <source>
        <dbReference type="Proteomes" id="UP001501410"/>
    </source>
</evidence>
<dbReference type="InterPro" id="IPR007110">
    <property type="entry name" value="Ig-like_dom"/>
</dbReference>
<protein>
    <recommendedName>
        <fullName evidence="2">Ig-like domain-containing protein</fullName>
    </recommendedName>
</protein>
<dbReference type="InterPro" id="IPR011042">
    <property type="entry name" value="6-blade_b-propeller_TolB-like"/>
</dbReference>
<dbReference type="Gene3D" id="2.60.40.10">
    <property type="entry name" value="Immunoglobulins"/>
    <property type="match status" value="1"/>
</dbReference>
<accession>A0ABP8MZQ8</accession>
<feature type="domain" description="Ig-like" evidence="2">
    <location>
        <begin position="855"/>
        <end position="932"/>
    </location>
</feature>
<dbReference type="EMBL" id="BAABEZ010000022">
    <property type="protein sequence ID" value="GAA4457421.1"/>
    <property type="molecule type" value="Genomic_DNA"/>
</dbReference>
<dbReference type="InterPro" id="IPR013783">
    <property type="entry name" value="Ig-like_fold"/>
</dbReference>
<feature type="region of interest" description="Disordered" evidence="1">
    <location>
        <begin position="559"/>
        <end position="579"/>
    </location>
</feature>
<dbReference type="InterPro" id="IPR036179">
    <property type="entry name" value="Ig-like_dom_sf"/>
</dbReference>
<keyword evidence="4" id="KW-1185">Reference proteome</keyword>
<proteinExistence type="predicted"/>
<feature type="compositionally biased region" description="Low complexity" evidence="1">
    <location>
        <begin position="559"/>
        <end position="578"/>
    </location>
</feature>
<organism evidence="3 4">
    <name type="scientific">Rurimicrobium arvi</name>
    <dbReference type="NCBI Taxonomy" id="2049916"/>
    <lineage>
        <taxon>Bacteria</taxon>
        <taxon>Pseudomonadati</taxon>
        <taxon>Bacteroidota</taxon>
        <taxon>Chitinophagia</taxon>
        <taxon>Chitinophagales</taxon>
        <taxon>Chitinophagaceae</taxon>
        <taxon>Rurimicrobium</taxon>
    </lineage>
</organism>
<dbReference type="Pfam" id="PF19081">
    <property type="entry name" value="Ig_7"/>
    <property type="match status" value="5"/>
</dbReference>
<dbReference type="Gene3D" id="2.40.10.500">
    <property type="match status" value="1"/>
</dbReference>
<reference evidence="4" key="1">
    <citation type="journal article" date="2019" name="Int. J. Syst. Evol. Microbiol.">
        <title>The Global Catalogue of Microorganisms (GCM) 10K type strain sequencing project: providing services to taxonomists for standard genome sequencing and annotation.</title>
        <authorList>
            <consortium name="The Broad Institute Genomics Platform"/>
            <consortium name="The Broad Institute Genome Sequencing Center for Infectious Disease"/>
            <person name="Wu L."/>
            <person name="Ma J."/>
        </authorList>
    </citation>
    <scope>NUCLEOTIDE SEQUENCE [LARGE SCALE GENOMIC DNA]</scope>
    <source>
        <strain evidence="4">JCM 31921</strain>
    </source>
</reference>
<dbReference type="SUPFAM" id="SSF63825">
    <property type="entry name" value="YWTD domain"/>
    <property type="match status" value="1"/>
</dbReference>
<dbReference type="InterPro" id="IPR044023">
    <property type="entry name" value="Ig_7"/>
</dbReference>
<dbReference type="CDD" id="cd14953">
    <property type="entry name" value="NHL_like_1"/>
    <property type="match status" value="1"/>
</dbReference>
<comment type="caution">
    <text evidence="3">The sequence shown here is derived from an EMBL/GenBank/DDBJ whole genome shotgun (WGS) entry which is preliminary data.</text>
</comment>
<dbReference type="SUPFAM" id="SSF48726">
    <property type="entry name" value="Immunoglobulin"/>
    <property type="match status" value="1"/>
</dbReference>
<evidence type="ECO:0000313" key="3">
    <source>
        <dbReference type="EMBL" id="GAA4457421.1"/>
    </source>
</evidence>
<dbReference type="NCBIfam" id="TIGR04183">
    <property type="entry name" value="Por_Secre_tail"/>
    <property type="match status" value="1"/>
</dbReference>
<dbReference type="PANTHER" id="PTHR46388">
    <property type="entry name" value="NHL REPEAT-CONTAINING PROTEIN 2"/>
    <property type="match status" value="1"/>
</dbReference>
<gene>
    <name evidence="3" type="ORF">GCM10023092_24250</name>
</gene>
<dbReference type="Pfam" id="PF25021">
    <property type="entry name" value="TEN_NHL"/>
    <property type="match status" value="4"/>
</dbReference>